<name>A0A9Q0AQ88_9PEZI</name>
<dbReference type="EMBL" id="JAFIMR010000017">
    <property type="protein sequence ID" value="KAI1868391.1"/>
    <property type="molecule type" value="Genomic_DNA"/>
</dbReference>
<dbReference type="PANTHER" id="PTHR43798:SF33">
    <property type="entry name" value="HYDROLASE, PUTATIVE (AFU_ORTHOLOGUE AFUA_2G14860)-RELATED"/>
    <property type="match status" value="1"/>
</dbReference>
<evidence type="ECO:0000313" key="3">
    <source>
        <dbReference type="Proteomes" id="UP000829685"/>
    </source>
</evidence>
<dbReference type="SUPFAM" id="SSF53474">
    <property type="entry name" value="alpha/beta-Hydrolases"/>
    <property type="match status" value="1"/>
</dbReference>
<dbReference type="PANTHER" id="PTHR43798">
    <property type="entry name" value="MONOACYLGLYCEROL LIPASE"/>
    <property type="match status" value="1"/>
</dbReference>
<comment type="caution">
    <text evidence="2">The sequence shown here is derived from an EMBL/GenBank/DDBJ whole genome shotgun (WGS) entry which is preliminary data.</text>
</comment>
<dbReference type="AlphaFoldDB" id="A0A9Q0AQ88"/>
<proteinExistence type="predicted"/>
<dbReference type="PRINTS" id="PR00412">
    <property type="entry name" value="EPOXHYDRLASE"/>
</dbReference>
<dbReference type="GO" id="GO:0016020">
    <property type="term" value="C:membrane"/>
    <property type="evidence" value="ECO:0007669"/>
    <property type="project" value="TreeGrafter"/>
</dbReference>
<evidence type="ECO:0000259" key="1">
    <source>
        <dbReference type="Pfam" id="PF00561"/>
    </source>
</evidence>
<feature type="domain" description="AB hydrolase-1" evidence="1">
    <location>
        <begin position="26"/>
        <end position="282"/>
    </location>
</feature>
<dbReference type="Pfam" id="PF00561">
    <property type="entry name" value="Abhydrolase_1"/>
    <property type="match status" value="1"/>
</dbReference>
<dbReference type="InterPro" id="IPR050266">
    <property type="entry name" value="AB_hydrolase_sf"/>
</dbReference>
<dbReference type="Proteomes" id="UP000829685">
    <property type="component" value="Unassembled WGS sequence"/>
</dbReference>
<dbReference type="InterPro" id="IPR000073">
    <property type="entry name" value="AB_hydrolase_1"/>
</dbReference>
<keyword evidence="3" id="KW-1185">Reference proteome</keyword>
<protein>
    <recommendedName>
        <fullName evidence="1">AB hydrolase-1 domain-containing protein</fullName>
    </recommendedName>
</protein>
<organism evidence="2 3">
    <name type="scientific">Neoarthrinium moseri</name>
    <dbReference type="NCBI Taxonomy" id="1658444"/>
    <lineage>
        <taxon>Eukaryota</taxon>
        <taxon>Fungi</taxon>
        <taxon>Dikarya</taxon>
        <taxon>Ascomycota</taxon>
        <taxon>Pezizomycotina</taxon>
        <taxon>Sordariomycetes</taxon>
        <taxon>Xylariomycetidae</taxon>
        <taxon>Amphisphaeriales</taxon>
        <taxon>Apiosporaceae</taxon>
        <taxon>Neoarthrinium</taxon>
    </lineage>
</organism>
<dbReference type="InterPro" id="IPR000639">
    <property type="entry name" value="Epox_hydrolase-like"/>
</dbReference>
<dbReference type="InterPro" id="IPR029058">
    <property type="entry name" value="AB_hydrolase_fold"/>
</dbReference>
<sequence>MSQLKTTRTATLEIAYYEHGKSTGWPVVLAHGFPYDIHAYDEVVPLLVAQGARVIVPYLRCFGPTRFLSPHTMRTGQQAAQGADLIALLDSLGIEKAVLAGFDWGGLASCVATALWPDRVTGLVSYAGYDIIDQAAQKEPCEPALESVMWYQHLFQSDRGRKCLSRDRRSLCKLLWKQWSPNWSFSDELFDRTASSFDNPDFVDVVIHTYRFCMGNADGDPELEELERKLAAKPKIVVPSITLDGTQDPLKPGGTEAHASMFKARFERREAPVGHAFPFEAPSVFAQAIIDVHEWASAI</sequence>
<evidence type="ECO:0000313" key="2">
    <source>
        <dbReference type="EMBL" id="KAI1868391.1"/>
    </source>
</evidence>
<accession>A0A9Q0AQ88</accession>
<dbReference type="Gene3D" id="3.40.50.1820">
    <property type="entry name" value="alpha/beta hydrolase"/>
    <property type="match status" value="1"/>
</dbReference>
<reference evidence="2" key="1">
    <citation type="submission" date="2021-03" db="EMBL/GenBank/DDBJ databases">
        <title>Revisited historic fungal species revealed as producer of novel bioactive compounds through whole genome sequencing and comparative genomics.</title>
        <authorList>
            <person name="Vignolle G.A."/>
            <person name="Hochenegger N."/>
            <person name="Mach R.L."/>
            <person name="Mach-Aigner A.R."/>
            <person name="Javad Rahimi M."/>
            <person name="Salim K.A."/>
            <person name="Chan C.M."/>
            <person name="Lim L.B.L."/>
            <person name="Cai F."/>
            <person name="Druzhinina I.S."/>
            <person name="U'Ren J.M."/>
            <person name="Derntl C."/>
        </authorList>
    </citation>
    <scope>NUCLEOTIDE SEQUENCE</scope>
    <source>
        <strain evidence="2">TUCIM 5799</strain>
    </source>
</reference>
<dbReference type="GO" id="GO:0003824">
    <property type="term" value="F:catalytic activity"/>
    <property type="evidence" value="ECO:0007669"/>
    <property type="project" value="InterPro"/>
</dbReference>
<gene>
    <name evidence="2" type="ORF">JX265_007214</name>
</gene>